<keyword evidence="1" id="KW-0812">Transmembrane</keyword>
<name>A0A0M9F3M2_FUSLA</name>
<accession>A0A0M9F3M2</accession>
<dbReference type="Proteomes" id="UP000037904">
    <property type="component" value="Unassembled WGS sequence"/>
</dbReference>
<evidence type="ECO:0000313" key="3">
    <source>
        <dbReference type="Proteomes" id="UP000037904"/>
    </source>
</evidence>
<keyword evidence="1" id="KW-0472">Membrane</keyword>
<organism evidence="2 3">
    <name type="scientific">Fusarium langsethiae</name>
    <dbReference type="NCBI Taxonomy" id="179993"/>
    <lineage>
        <taxon>Eukaryota</taxon>
        <taxon>Fungi</taxon>
        <taxon>Dikarya</taxon>
        <taxon>Ascomycota</taxon>
        <taxon>Pezizomycotina</taxon>
        <taxon>Sordariomycetes</taxon>
        <taxon>Hypocreomycetidae</taxon>
        <taxon>Hypocreales</taxon>
        <taxon>Nectriaceae</taxon>
        <taxon>Fusarium</taxon>
    </lineage>
</organism>
<evidence type="ECO:0000313" key="2">
    <source>
        <dbReference type="EMBL" id="KPA45373.1"/>
    </source>
</evidence>
<evidence type="ECO:0000256" key="1">
    <source>
        <dbReference type="SAM" id="Phobius"/>
    </source>
</evidence>
<keyword evidence="1" id="KW-1133">Transmembrane helix</keyword>
<reference evidence="2 3" key="1">
    <citation type="submission" date="2015-04" db="EMBL/GenBank/DDBJ databases">
        <title>The draft genome sequence of Fusarium langsethiae, a T-2/HT-2 mycotoxin producer.</title>
        <authorList>
            <person name="Lysoe E."/>
            <person name="Divon H.H."/>
            <person name="Terzi V."/>
            <person name="Orru L."/>
            <person name="Lamontanara A."/>
            <person name="Kolseth A.-K."/>
            <person name="Frandsen R.J."/>
            <person name="Nielsen K."/>
            <person name="Thrane U."/>
        </authorList>
    </citation>
    <scope>NUCLEOTIDE SEQUENCE [LARGE SCALE GENOMIC DNA]</scope>
    <source>
        <strain evidence="2 3">Fl201059</strain>
    </source>
</reference>
<dbReference type="AlphaFoldDB" id="A0A0M9F3M2"/>
<keyword evidence="3" id="KW-1185">Reference proteome</keyword>
<gene>
    <name evidence="2" type="ORF">FLAG1_01700</name>
</gene>
<proteinExistence type="predicted"/>
<comment type="caution">
    <text evidence="2">The sequence shown here is derived from an EMBL/GenBank/DDBJ whole genome shotgun (WGS) entry which is preliminary data.</text>
</comment>
<feature type="transmembrane region" description="Helical" evidence="1">
    <location>
        <begin position="12"/>
        <end position="30"/>
    </location>
</feature>
<sequence length="104" mass="11501">MLVLCTTGPNLGPLLCVCVCVCFLSSYNPLRRRRRRRSPPSTSTISTVIRSYKGSLGSQSDFSSFHNRLLFGFCRTDLIARAAAVLAAVSPLHHHRSTLQSLDH</sequence>
<dbReference type="EMBL" id="JXCE01000014">
    <property type="protein sequence ID" value="KPA45373.1"/>
    <property type="molecule type" value="Genomic_DNA"/>
</dbReference>
<protein>
    <submittedName>
        <fullName evidence="2">Uncharacterized protein</fullName>
    </submittedName>
</protein>